<dbReference type="KEGG" id="vg:19526427"/>
<keyword evidence="2" id="KW-1185">Reference proteome</keyword>
<proteinExistence type="predicted"/>
<sequence length="59" mass="6560">MEVLVIGDGVSPLKKGERYPVINANVNGYAGWITVRGEGHKIYMNLQNKNVRVYGKGVR</sequence>
<name>A0A024B048_9CAUD</name>
<organism evidence="1 2">
    <name type="scientific">Bacillus phage CAM003</name>
    <dbReference type="NCBI Taxonomy" id="1486657"/>
    <lineage>
        <taxon>Viruses</taxon>
        <taxon>Duplodnaviria</taxon>
        <taxon>Heunggongvirae</taxon>
        <taxon>Uroviricota</taxon>
        <taxon>Caudoviricetes</taxon>
        <taxon>Herelleviridae</taxon>
        <taxon>Bastillevirinae</taxon>
        <taxon>Bastillevirus</taxon>
        <taxon>Bastillevirus CAM003</taxon>
    </lineage>
</organism>
<reference evidence="2" key="1">
    <citation type="submission" date="2014-09" db="EMBL/GenBank/DDBJ databases">
        <authorList>
            <person name="Sauder A.B."/>
            <person name="McKenzie Q.R."/>
            <person name="Temple L.M."/>
            <person name="Alexis B.K."/>
            <person name="Al-Atrache Z."/>
            <person name="Lewis L.O."/>
            <person name="Loesser-Casey K.E."/>
            <person name="Mitchell K.J."/>
        </authorList>
    </citation>
    <scope>NUCLEOTIDE SEQUENCE [LARGE SCALE GENOMIC DNA]</scope>
</reference>
<dbReference type="Proteomes" id="UP000026902">
    <property type="component" value="Segment"/>
</dbReference>
<dbReference type="EMBL" id="KJ489397">
    <property type="protein sequence ID" value="AHZ09561.1"/>
    <property type="molecule type" value="Genomic_DNA"/>
</dbReference>
<evidence type="ECO:0000313" key="2">
    <source>
        <dbReference type="Proteomes" id="UP000026902"/>
    </source>
</evidence>
<dbReference type="RefSeq" id="YP_009037027.1">
    <property type="nucleotide sequence ID" value="NC_024216.1"/>
</dbReference>
<evidence type="ECO:0000313" key="1">
    <source>
        <dbReference type="EMBL" id="AHZ09561.1"/>
    </source>
</evidence>
<protein>
    <submittedName>
        <fullName evidence="1">Uncharacterized protein</fullName>
    </submittedName>
</protein>
<dbReference type="GeneID" id="19526427"/>
<accession>A0A024B048</accession>